<dbReference type="InterPro" id="IPR009057">
    <property type="entry name" value="Homeodomain-like_sf"/>
</dbReference>
<evidence type="ECO:0000256" key="1">
    <source>
        <dbReference type="ARBA" id="ARBA00004123"/>
    </source>
</evidence>
<dbReference type="GeneID" id="94348652"/>
<dbReference type="FunFam" id="1.10.10.60:FF:000010">
    <property type="entry name" value="Transcriptional activator Myb isoform A"/>
    <property type="match status" value="1"/>
</dbReference>
<dbReference type="OrthoDB" id="2143914at2759"/>
<dbReference type="InterPro" id="IPR001005">
    <property type="entry name" value="SANT/Myb"/>
</dbReference>
<dbReference type="Proteomes" id="UP000294530">
    <property type="component" value="Unassembled WGS sequence"/>
</dbReference>
<accession>A0A976IBK5</accession>
<keyword evidence="3" id="KW-0805">Transcription regulation</keyword>
<gene>
    <name evidence="10" type="ORF">CCR75_004895</name>
</gene>
<feature type="region of interest" description="Disordered" evidence="7">
    <location>
        <begin position="209"/>
        <end position="231"/>
    </location>
</feature>
<feature type="compositionally biased region" description="Low complexity" evidence="7">
    <location>
        <begin position="51"/>
        <end position="69"/>
    </location>
</feature>
<dbReference type="InterPro" id="IPR050560">
    <property type="entry name" value="MYB_TF"/>
</dbReference>
<dbReference type="SUPFAM" id="SSF46689">
    <property type="entry name" value="Homeodomain-like"/>
    <property type="match status" value="2"/>
</dbReference>
<feature type="domain" description="HTH myb-type" evidence="9">
    <location>
        <begin position="399"/>
        <end position="456"/>
    </location>
</feature>
<evidence type="ECO:0000256" key="7">
    <source>
        <dbReference type="SAM" id="MobiDB-lite"/>
    </source>
</evidence>
<dbReference type="GO" id="GO:0000981">
    <property type="term" value="F:DNA-binding transcription factor activity, RNA polymerase II-specific"/>
    <property type="evidence" value="ECO:0007669"/>
    <property type="project" value="TreeGrafter"/>
</dbReference>
<proteinExistence type="predicted"/>
<feature type="domain" description="Myb-like" evidence="8">
    <location>
        <begin position="453"/>
        <end position="503"/>
    </location>
</feature>
<feature type="compositionally biased region" description="Acidic residues" evidence="7">
    <location>
        <begin position="212"/>
        <end position="221"/>
    </location>
</feature>
<comment type="subcellular location">
    <subcellularLocation>
        <location evidence="1">Nucleus</location>
    </subcellularLocation>
</comment>
<dbReference type="GO" id="GO:0000978">
    <property type="term" value="F:RNA polymerase II cis-regulatory region sequence-specific DNA binding"/>
    <property type="evidence" value="ECO:0007669"/>
    <property type="project" value="TreeGrafter"/>
</dbReference>
<dbReference type="KEGG" id="blac:94348652"/>
<evidence type="ECO:0000256" key="5">
    <source>
        <dbReference type="ARBA" id="ARBA00023163"/>
    </source>
</evidence>
<dbReference type="PANTHER" id="PTHR45614:SF25">
    <property type="entry name" value="MYB PROTEIN"/>
    <property type="match status" value="1"/>
</dbReference>
<name>A0A976IBK5_BRELC</name>
<feature type="region of interest" description="Disordered" evidence="7">
    <location>
        <begin position="30"/>
        <end position="69"/>
    </location>
</feature>
<feature type="domain" description="Myb-like" evidence="8">
    <location>
        <begin position="399"/>
        <end position="452"/>
    </location>
</feature>
<reference evidence="10 11" key="1">
    <citation type="journal article" date="2021" name="Genome Biol.">
        <title>AFLAP: assembly-free linkage analysis pipeline using k-mers from genome sequencing data.</title>
        <authorList>
            <person name="Fletcher K."/>
            <person name="Zhang L."/>
            <person name="Gil J."/>
            <person name="Han R."/>
            <person name="Cavanaugh K."/>
            <person name="Michelmore R."/>
        </authorList>
    </citation>
    <scope>NUCLEOTIDE SEQUENCE [LARGE SCALE GENOMIC DNA]</scope>
    <source>
        <strain evidence="10 11">SF5</strain>
    </source>
</reference>
<dbReference type="CDD" id="cd00167">
    <property type="entry name" value="SANT"/>
    <property type="match status" value="3"/>
</dbReference>
<dbReference type="AlphaFoldDB" id="A0A976IBK5"/>
<feature type="region of interest" description="Disordered" evidence="7">
    <location>
        <begin position="604"/>
        <end position="651"/>
    </location>
</feature>
<dbReference type="GO" id="GO:0005634">
    <property type="term" value="C:nucleus"/>
    <property type="evidence" value="ECO:0007669"/>
    <property type="project" value="UniProtKB-SubCell"/>
</dbReference>
<dbReference type="FunFam" id="1.10.10.60:FF:000016">
    <property type="entry name" value="Transcriptional activator Myb isoform A"/>
    <property type="match status" value="1"/>
</dbReference>
<keyword evidence="5" id="KW-0804">Transcription</keyword>
<protein>
    <submittedName>
        <fullName evidence="10">Uncharacterized protein</fullName>
    </submittedName>
</protein>
<feature type="domain" description="HTH myb-type" evidence="9">
    <location>
        <begin position="457"/>
        <end position="507"/>
    </location>
</feature>
<evidence type="ECO:0000313" key="10">
    <source>
        <dbReference type="EMBL" id="TDH66073.1"/>
    </source>
</evidence>
<organism evidence="10 11">
    <name type="scientific">Bremia lactucae</name>
    <name type="common">Lettuce downy mildew</name>
    <dbReference type="NCBI Taxonomy" id="4779"/>
    <lineage>
        <taxon>Eukaryota</taxon>
        <taxon>Sar</taxon>
        <taxon>Stramenopiles</taxon>
        <taxon>Oomycota</taxon>
        <taxon>Peronosporomycetes</taxon>
        <taxon>Peronosporales</taxon>
        <taxon>Peronosporaceae</taxon>
        <taxon>Bremia</taxon>
    </lineage>
</organism>
<dbReference type="Pfam" id="PF00249">
    <property type="entry name" value="Myb_DNA-binding"/>
    <property type="match status" value="3"/>
</dbReference>
<dbReference type="PANTHER" id="PTHR45614">
    <property type="entry name" value="MYB PROTEIN-RELATED"/>
    <property type="match status" value="1"/>
</dbReference>
<dbReference type="RefSeq" id="XP_067815572.1">
    <property type="nucleotide sequence ID" value="XM_067962981.1"/>
</dbReference>
<dbReference type="PROSITE" id="PS50090">
    <property type="entry name" value="MYB_LIKE"/>
    <property type="match status" value="3"/>
</dbReference>
<evidence type="ECO:0000259" key="8">
    <source>
        <dbReference type="PROSITE" id="PS50090"/>
    </source>
</evidence>
<evidence type="ECO:0000256" key="4">
    <source>
        <dbReference type="ARBA" id="ARBA00023125"/>
    </source>
</evidence>
<dbReference type="EMBL" id="SHOA02000008">
    <property type="protein sequence ID" value="TDH66073.1"/>
    <property type="molecule type" value="Genomic_DNA"/>
</dbReference>
<keyword evidence="6" id="KW-0539">Nucleus</keyword>
<sequence length="761" mass="85431">MHAHSNLSKPSPKRSLSCAGLDDLEALLHGMDSGNRKRRQSFSQNALNETAPSASPASQSQHDSTASSSLRHIELPVVNEKPTSSDNHELVESQYPDHAQINEHNRHPNDSNCPENQLQDLDDAFHSDAENENDVKFNDQPLTYPSSDPENVALKSKENFDQGELAEKRLEFSRFQPLSHHSVGTECSPREEFLVQAFGPSGFKLYSNSVSSDDDVDDSLSDDSSGNNRELRPTIVDADTELKRSFNELEADIRDATHQPAYPQLGGRFLTPIGQCHQTFVSPSYGLNRHAIFPQNNQSAHHMAMFGQSLDGRPYDSFSQKETSLFSHNSPSSSLVKTLHNKENSIALHTSTKWLRDEDERLRLAVARFGGKNWKMIAESLGNGRTDVQCLHRWNKVLKPGLIKGPWTPEEDRILTSLITRYGVGKIRWCDLALHLPGRIGKQCRERWCNHLDSRIRKGQWASEEDDMVFRWQQKLGNKWSEIAKLLPGRTENAVKNRFNSAARRKWLMNQENKTLSTSLVPSTSQTYPQLQQETVMPSISDHLEERSFFFGSTMPYRGEKVSPLPSSEALMNHHVNTMAPALSRENFLQHYALPDTSLLDARRSSQLDRQGSDDQPPGSMTIDQSFKPQEHDNTTETLNSDSMSSPRSLEVVPPLVRSGSSHHLHHLASTLTNCEVDNSRGFPNPAPLHASTSADVLSIKSEEKQMGSPVLQIKEEKQSRDLIYLATSTSATPDPSVPMDDENMNSFLDSVALELDDMME</sequence>
<feature type="domain" description="Myb-like" evidence="8">
    <location>
        <begin position="353"/>
        <end position="398"/>
    </location>
</feature>
<feature type="compositionally biased region" description="Polar residues" evidence="7">
    <location>
        <begin position="636"/>
        <end position="648"/>
    </location>
</feature>
<feature type="compositionally biased region" description="Basic and acidic residues" evidence="7">
    <location>
        <begin position="604"/>
        <end position="613"/>
    </location>
</feature>
<keyword evidence="11" id="KW-1185">Reference proteome</keyword>
<dbReference type="Gene3D" id="1.10.10.60">
    <property type="entry name" value="Homeodomain-like"/>
    <property type="match status" value="3"/>
</dbReference>
<evidence type="ECO:0000256" key="2">
    <source>
        <dbReference type="ARBA" id="ARBA00022737"/>
    </source>
</evidence>
<dbReference type="SMART" id="SM00717">
    <property type="entry name" value="SANT"/>
    <property type="match status" value="3"/>
</dbReference>
<comment type="caution">
    <text evidence="10">The sequence shown here is derived from an EMBL/GenBank/DDBJ whole genome shotgun (WGS) entry which is preliminary data.</text>
</comment>
<dbReference type="InterPro" id="IPR017930">
    <property type="entry name" value="Myb_dom"/>
</dbReference>
<feature type="compositionally biased region" description="Polar residues" evidence="7">
    <location>
        <begin position="41"/>
        <end position="50"/>
    </location>
</feature>
<dbReference type="PROSITE" id="PS51294">
    <property type="entry name" value="HTH_MYB"/>
    <property type="match status" value="3"/>
</dbReference>
<evidence type="ECO:0000256" key="3">
    <source>
        <dbReference type="ARBA" id="ARBA00023015"/>
    </source>
</evidence>
<evidence type="ECO:0000313" key="11">
    <source>
        <dbReference type="Proteomes" id="UP000294530"/>
    </source>
</evidence>
<keyword evidence="4" id="KW-0238">DNA-binding</keyword>
<keyword evidence="2" id="KW-0677">Repeat</keyword>
<evidence type="ECO:0000256" key="6">
    <source>
        <dbReference type="ARBA" id="ARBA00023242"/>
    </source>
</evidence>
<evidence type="ECO:0000259" key="9">
    <source>
        <dbReference type="PROSITE" id="PS51294"/>
    </source>
</evidence>
<feature type="domain" description="HTH myb-type" evidence="9">
    <location>
        <begin position="353"/>
        <end position="398"/>
    </location>
</feature>